<evidence type="ECO:0000256" key="4">
    <source>
        <dbReference type="ARBA" id="ARBA00022617"/>
    </source>
</evidence>
<feature type="binding site" description="axial binding residue" evidence="12">
    <location>
        <position position="440"/>
    </location>
    <ligand>
        <name>heme</name>
        <dbReference type="ChEBI" id="CHEBI:30413"/>
    </ligand>
    <ligandPart>
        <name>Fe</name>
        <dbReference type="ChEBI" id="CHEBI:18248"/>
    </ligandPart>
</feature>
<dbReference type="GO" id="GO:0016705">
    <property type="term" value="F:oxidoreductase activity, acting on paired donors, with incorporation or reduction of molecular oxygen"/>
    <property type="evidence" value="ECO:0007669"/>
    <property type="project" value="InterPro"/>
</dbReference>
<evidence type="ECO:0000256" key="7">
    <source>
        <dbReference type="ARBA" id="ARBA00022989"/>
    </source>
</evidence>
<evidence type="ECO:0000256" key="11">
    <source>
        <dbReference type="ARBA" id="ARBA00023136"/>
    </source>
</evidence>
<dbReference type="PROSITE" id="PS00086">
    <property type="entry name" value="CYTOCHROME_P450"/>
    <property type="match status" value="2"/>
</dbReference>
<evidence type="ECO:0000256" key="12">
    <source>
        <dbReference type="PIRSR" id="PIRSR602401-1"/>
    </source>
</evidence>
<evidence type="ECO:0000256" key="10">
    <source>
        <dbReference type="ARBA" id="ARBA00023033"/>
    </source>
</evidence>
<keyword evidence="6 12" id="KW-0479">Metal-binding</keyword>
<evidence type="ECO:0000256" key="9">
    <source>
        <dbReference type="ARBA" id="ARBA00023004"/>
    </source>
</evidence>
<dbReference type="PRINTS" id="PR00463">
    <property type="entry name" value="EP450I"/>
</dbReference>
<dbReference type="InterPro" id="IPR001128">
    <property type="entry name" value="Cyt_P450"/>
</dbReference>
<evidence type="ECO:0000256" key="3">
    <source>
        <dbReference type="ARBA" id="ARBA00010617"/>
    </source>
</evidence>
<dbReference type="FunFam" id="1.10.630.10:FF:000008">
    <property type="entry name" value="Cytochrome P450 71D8"/>
    <property type="match status" value="2"/>
</dbReference>
<organism evidence="13 14">
    <name type="scientific">Arachis hypogaea</name>
    <name type="common">Peanut</name>
    <dbReference type="NCBI Taxonomy" id="3818"/>
    <lineage>
        <taxon>Eukaryota</taxon>
        <taxon>Viridiplantae</taxon>
        <taxon>Streptophyta</taxon>
        <taxon>Embryophyta</taxon>
        <taxon>Tracheophyta</taxon>
        <taxon>Spermatophyta</taxon>
        <taxon>Magnoliopsida</taxon>
        <taxon>eudicotyledons</taxon>
        <taxon>Gunneridae</taxon>
        <taxon>Pentapetalae</taxon>
        <taxon>rosids</taxon>
        <taxon>fabids</taxon>
        <taxon>Fabales</taxon>
        <taxon>Fabaceae</taxon>
        <taxon>Papilionoideae</taxon>
        <taxon>50 kb inversion clade</taxon>
        <taxon>dalbergioids sensu lato</taxon>
        <taxon>Dalbergieae</taxon>
        <taxon>Pterocarpus clade</taxon>
        <taxon>Arachis</taxon>
    </lineage>
</organism>
<comment type="cofactor">
    <cofactor evidence="1 12">
        <name>heme</name>
        <dbReference type="ChEBI" id="CHEBI:30413"/>
    </cofactor>
</comment>
<dbReference type="GO" id="GO:0004497">
    <property type="term" value="F:monooxygenase activity"/>
    <property type="evidence" value="ECO:0007669"/>
    <property type="project" value="UniProtKB-KW"/>
</dbReference>
<gene>
    <name evidence="13" type="ORF">Ahy_A10g046845</name>
</gene>
<dbReference type="STRING" id="3818.A0A445B0S0"/>
<evidence type="ECO:0000313" key="13">
    <source>
        <dbReference type="EMBL" id="RYR32261.1"/>
    </source>
</evidence>
<keyword evidence="10" id="KW-0503">Monooxygenase</keyword>
<dbReference type="PANTHER" id="PTHR47953">
    <property type="entry name" value="OS08G0105600 PROTEIN"/>
    <property type="match status" value="1"/>
</dbReference>
<dbReference type="SUPFAM" id="SSF48264">
    <property type="entry name" value="Cytochrome P450"/>
    <property type="match status" value="2"/>
</dbReference>
<evidence type="ECO:0000256" key="1">
    <source>
        <dbReference type="ARBA" id="ARBA00001971"/>
    </source>
</evidence>
<dbReference type="GO" id="GO:0020037">
    <property type="term" value="F:heme binding"/>
    <property type="evidence" value="ECO:0007669"/>
    <property type="project" value="InterPro"/>
</dbReference>
<dbReference type="InterPro" id="IPR017972">
    <property type="entry name" value="Cyt_P450_CS"/>
</dbReference>
<evidence type="ECO:0000256" key="8">
    <source>
        <dbReference type="ARBA" id="ARBA00023002"/>
    </source>
</evidence>
<proteinExistence type="inferred from homology"/>
<evidence type="ECO:0000256" key="5">
    <source>
        <dbReference type="ARBA" id="ARBA00022692"/>
    </source>
</evidence>
<keyword evidence="5" id="KW-0812">Transmembrane</keyword>
<dbReference type="InterPro" id="IPR052306">
    <property type="entry name" value="CYP450_71D"/>
</dbReference>
<dbReference type="InterPro" id="IPR036396">
    <property type="entry name" value="Cyt_P450_sf"/>
</dbReference>
<comment type="caution">
    <text evidence="13">The sequence shown here is derived from an EMBL/GenBank/DDBJ whole genome shotgun (WGS) entry which is preliminary data.</text>
</comment>
<comment type="similarity">
    <text evidence="3">Belongs to the cytochrome P450 family.</text>
</comment>
<keyword evidence="8" id="KW-0560">Oxidoreductase</keyword>
<keyword evidence="9 12" id="KW-0408">Iron</keyword>
<dbReference type="PRINTS" id="PR00385">
    <property type="entry name" value="P450"/>
</dbReference>
<dbReference type="PANTHER" id="PTHR47953:SF19">
    <property type="entry name" value="OS06G0641600 PROTEIN"/>
    <property type="match status" value="1"/>
</dbReference>
<dbReference type="GO" id="GO:0016020">
    <property type="term" value="C:membrane"/>
    <property type="evidence" value="ECO:0007669"/>
    <property type="project" value="UniProtKB-SubCell"/>
</dbReference>
<dbReference type="EMBL" id="SDMP01000010">
    <property type="protein sequence ID" value="RYR32261.1"/>
    <property type="molecule type" value="Genomic_DNA"/>
</dbReference>
<evidence type="ECO:0000313" key="14">
    <source>
        <dbReference type="Proteomes" id="UP000289738"/>
    </source>
</evidence>
<comment type="subcellular location">
    <subcellularLocation>
        <location evidence="2">Membrane</location>
        <topology evidence="2">Single-pass membrane protein</topology>
    </subcellularLocation>
</comment>
<keyword evidence="14" id="KW-1185">Reference proteome</keyword>
<keyword evidence="11" id="KW-0472">Membrane</keyword>
<name>A0A445B0S0_ARAHY</name>
<sequence>MDSQIFNFLAFIFFLFFILAALRIRKKSDVIPNIPPGPQKLPIIGNIPNLVTSTPHRKLRDLANKYGPLMHLQLGQVSTIVVSSAEYAKEVMKTHDIIFASRPAVLAAKIISYDCTNIGFAPYGNYWRQLRKICTLELLSTKRVNSFRPIREEEFTNLVKRIMSSKEGSVNLTEEVISSICGIISRAAFGGTKRGDQEKFISLVLQATDIAGGFDVGDLFPSWEWLQLVSGLRPKLESFQRQIDEILENIVSDHKKAKLEGKGKTDEDLVDVLLQFEDGTNQDICLSRNNIKAILLDMFGGGSETSAHTIDWAMSEMIRDPRVMEKAQAEIRELFNRKGKVDETLINELKYLKSVVKETLRLHPPAPLLLPRECGEACEINGYYIPYKSKVIVNAWAIGRDPKNWSEPEKFYPERFIDSDIDYKGNNFEFVPFGAGRRTCPGSTLGLLNVELALAYLLYHFDWKLPSGMKHEELDMSEAFGVAVRRKKDLQLLIREEEFTSLIKRIIAATNNNNGSPVNLTQEVFSTIYTVTSRAAFGMKFKDQERFISLAKELAKVGTGFSLGDLFPSAKWLQLLSGLRPKIEKLHGQTDQILQNIINEHKEAKSSKSKEGQGEVEGLLDVLLRFEDGNGSNQDFSLTSNNIKAIILNIFGAGGGTTATTIDWAMAEMIKNPTIMKKAQVEVRENFNKKGSVDETCLNKLKYLKSVVKETLRLHPPVPLLLPRECRSECDINGYHIPEKSKVIVNAWAIGRDPNYWSEPERFYPERFFDSSIDYRGNNFEYIPFGAGRRMCPGSALGVINVELALAYLLYHFDWKLPSEMRSEELDMTEALGVTVRRKDDLQLVPIASYPLLEA</sequence>
<protein>
    <recommendedName>
        <fullName evidence="15">Cytochrome P450</fullName>
    </recommendedName>
</protein>
<keyword evidence="7" id="KW-1133">Transmembrane helix</keyword>
<evidence type="ECO:0000256" key="2">
    <source>
        <dbReference type="ARBA" id="ARBA00004167"/>
    </source>
</evidence>
<dbReference type="Pfam" id="PF00067">
    <property type="entry name" value="p450"/>
    <property type="match status" value="2"/>
</dbReference>
<keyword evidence="4 12" id="KW-0349">Heme</keyword>
<reference evidence="13 14" key="1">
    <citation type="submission" date="2019-01" db="EMBL/GenBank/DDBJ databases">
        <title>Sequencing of cultivated peanut Arachis hypogaea provides insights into genome evolution and oil improvement.</title>
        <authorList>
            <person name="Chen X."/>
        </authorList>
    </citation>
    <scope>NUCLEOTIDE SEQUENCE [LARGE SCALE GENOMIC DNA]</scope>
    <source>
        <strain evidence="14">cv. Fuhuasheng</strain>
        <tissue evidence="13">Leaves</tissue>
    </source>
</reference>
<accession>A0A445B0S0</accession>
<evidence type="ECO:0008006" key="15">
    <source>
        <dbReference type="Google" id="ProtNLM"/>
    </source>
</evidence>
<dbReference type="InterPro" id="IPR002401">
    <property type="entry name" value="Cyt_P450_E_grp-I"/>
</dbReference>
<dbReference type="AlphaFoldDB" id="A0A445B0S0"/>
<evidence type="ECO:0000256" key="6">
    <source>
        <dbReference type="ARBA" id="ARBA00022723"/>
    </source>
</evidence>
<dbReference type="GO" id="GO:0005506">
    <property type="term" value="F:iron ion binding"/>
    <property type="evidence" value="ECO:0007669"/>
    <property type="project" value="InterPro"/>
</dbReference>
<dbReference type="Proteomes" id="UP000289738">
    <property type="component" value="Chromosome A10"/>
</dbReference>
<dbReference type="CDD" id="cd11072">
    <property type="entry name" value="CYP71-like"/>
    <property type="match status" value="1"/>
</dbReference>
<dbReference type="Gene3D" id="1.10.630.10">
    <property type="entry name" value="Cytochrome P450"/>
    <property type="match status" value="2"/>
</dbReference>